<evidence type="ECO:0000259" key="1">
    <source>
        <dbReference type="Pfam" id="PF16036"/>
    </source>
</evidence>
<dbReference type="AlphaFoldDB" id="A0A212T3B3"/>
<dbReference type="OrthoDB" id="8527419at2"/>
<gene>
    <name evidence="2" type="ORF">SAMN06295916_0257</name>
</gene>
<protein>
    <submittedName>
        <fullName evidence="2">Chalcone isomerase-like</fullName>
    </submittedName>
</protein>
<sequence>MLLYMQKVLTTLLKILIVGTMICSGANANPSHDTLHSHLSGAKLLGQGRMTYWGFDLYDAQLFVAGNGSQAGLALKINYLRNFKGDALREQTMKEMRQLGVSDENRQKWSISLEKIFPNIAPGHSLTAIYRPQRGTLFLHNGQVVGEVPGDDFSKSFFGIWLDPRTSAPQLRTQLLSQGCTPSFINQQC</sequence>
<organism evidence="2 3">
    <name type="scientific">Polynucleobacter victoriensis</name>
    <dbReference type="NCBI Taxonomy" id="2049319"/>
    <lineage>
        <taxon>Bacteria</taxon>
        <taxon>Pseudomonadati</taxon>
        <taxon>Pseudomonadota</taxon>
        <taxon>Betaproteobacteria</taxon>
        <taxon>Burkholderiales</taxon>
        <taxon>Burkholderiaceae</taxon>
        <taxon>Polynucleobacter</taxon>
    </lineage>
</organism>
<evidence type="ECO:0000313" key="3">
    <source>
        <dbReference type="Proteomes" id="UP000197215"/>
    </source>
</evidence>
<accession>A0A212T3B3</accession>
<name>A0A212T3B3_9BURK</name>
<proteinExistence type="predicted"/>
<feature type="domain" description="Chalcone isomerase" evidence="1">
    <location>
        <begin position="46"/>
        <end position="176"/>
    </location>
</feature>
<keyword evidence="2" id="KW-0413">Isomerase</keyword>
<dbReference type="GO" id="GO:0016853">
    <property type="term" value="F:isomerase activity"/>
    <property type="evidence" value="ECO:0007669"/>
    <property type="project" value="UniProtKB-KW"/>
</dbReference>
<evidence type="ECO:0000313" key="2">
    <source>
        <dbReference type="EMBL" id="SNC60340.1"/>
    </source>
</evidence>
<dbReference type="Proteomes" id="UP000197215">
    <property type="component" value="Unassembled WGS sequence"/>
</dbReference>
<dbReference type="InterPro" id="IPR016087">
    <property type="entry name" value="Chalcone_isomerase"/>
</dbReference>
<keyword evidence="3" id="KW-1185">Reference proteome</keyword>
<dbReference type="EMBL" id="FYEX01000001">
    <property type="protein sequence ID" value="SNC60340.1"/>
    <property type="molecule type" value="Genomic_DNA"/>
</dbReference>
<reference evidence="2 3" key="1">
    <citation type="submission" date="2017-06" db="EMBL/GenBank/DDBJ databases">
        <authorList>
            <person name="Kim H.J."/>
            <person name="Triplett B.A."/>
        </authorList>
    </citation>
    <scope>NUCLEOTIDE SEQUENCE [LARGE SCALE GENOMIC DNA]</scope>
    <source>
        <strain evidence="2 3">MWH-VicM1</strain>
    </source>
</reference>
<dbReference type="Pfam" id="PF16036">
    <property type="entry name" value="Chalcone_3"/>
    <property type="match status" value="1"/>
</dbReference>